<evidence type="ECO:0000256" key="3">
    <source>
        <dbReference type="ARBA" id="ARBA00022679"/>
    </source>
</evidence>
<feature type="region of interest" description="Disordered" evidence="5">
    <location>
        <begin position="1091"/>
        <end position="1138"/>
    </location>
</feature>
<keyword evidence="1" id="KW-0596">Phosphopantetheine</keyword>
<dbReference type="SMART" id="SM00827">
    <property type="entry name" value="PKS_AT"/>
    <property type="match status" value="1"/>
</dbReference>
<evidence type="ECO:0000256" key="1">
    <source>
        <dbReference type="ARBA" id="ARBA00022450"/>
    </source>
</evidence>
<dbReference type="InterPro" id="IPR036736">
    <property type="entry name" value="ACP-like_sf"/>
</dbReference>
<dbReference type="FunFam" id="3.40.47.10:FF:000019">
    <property type="entry name" value="Polyketide synthase type I"/>
    <property type="match status" value="1"/>
</dbReference>
<dbReference type="SMART" id="SM01294">
    <property type="entry name" value="PKS_PP_betabranch"/>
    <property type="match status" value="1"/>
</dbReference>
<dbReference type="SUPFAM" id="SSF53901">
    <property type="entry name" value="Thiolase-like"/>
    <property type="match status" value="1"/>
</dbReference>
<dbReference type="Gene3D" id="3.40.366.10">
    <property type="entry name" value="Malonyl-Coenzyme A Acyl Carrier Protein, domain 2"/>
    <property type="match status" value="1"/>
</dbReference>
<dbReference type="SMART" id="SM00823">
    <property type="entry name" value="PKS_PP"/>
    <property type="match status" value="1"/>
</dbReference>
<evidence type="ECO:0000313" key="9">
    <source>
        <dbReference type="EMBL" id="VFK25616.1"/>
    </source>
</evidence>
<name>A0A450X8L1_9GAMM</name>
<dbReference type="SUPFAM" id="SSF52151">
    <property type="entry name" value="FabD/lysophospholipase-like"/>
    <property type="match status" value="1"/>
</dbReference>
<dbReference type="GO" id="GO:0004312">
    <property type="term" value="F:fatty acid synthase activity"/>
    <property type="evidence" value="ECO:0007669"/>
    <property type="project" value="TreeGrafter"/>
</dbReference>
<protein>
    <submittedName>
        <fullName evidence="9">Acyl transferase domain-containing protein</fullName>
    </submittedName>
</protein>
<dbReference type="InterPro" id="IPR014031">
    <property type="entry name" value="Ketoacyl_synth_C"/>
</dbReference>
<dbReference type="InterPro" id="IPR014030">
    <property type="entry name" value="Ketoacyl_synth_N"/>
</dbReference>
<evidence type="ECO:0000313" key="8">
    <source>
        <dbReference type="EMBL" id="VFK09567.1"/>
    </source>
</evidence>
<dbReference type="GO" id="GO:0031177">
    <property type="term" value="F:phosphopantetheine binding"/>
    <property type="evidence" value="ECO:0007669"/>
    <property type="project" value="InterPro"/>
</dbReference>
<dbReference type="Gene3D" id="3.30.70.3290">
    <property type="match status" value="1"/>
</dbReference>
<dbReference type="InterPro" id="IPR009081">
    <property type="entry name" value="PP-bd_ACP"/>
</dbReference>
<dbReference type="SUPFAM" id="SSF52777">
    <property type="entry name" value="CoA-dependent acyltransferases"/>
    <property type="match status" value="1"/>
</dbReference>
<dbReference type="PANTHER" id="PTHR43775:SF37">
    <property type="entry name" value="SI:DKEY-61P9.11"/>
    <property type="match status" value="1"/>
</dbReference>
<dbReference type="SUPFAM" id="SSF55048">
    <property type="entry name" value="Probable ACP-binding domain of malonyl-CoA ACP transacylase"/>
    <property type="match status" value="1"/>
</dbReference>
<keyword evidence="2" id="KW-0597">Phosphoprotein</keyword>
<evidence type="ECO:0000256" key="5">
    <source>
        <dbReference type="SAM" id="MobiDB-lite"/>
    </source>
</evidence>
<comment type="function">
    <text evidence="4">Involved in production of the polyketide antibiotic thailandamide.</text>
</comment>
<reference evidence="9" key="1">
    <citation type="submission" date="2019-02" db="EMBL/GenBank/DDBJ databases">
        <authorList>
            <person name="Gruber-Vodicka R. H."/>
            <person name="Seah K. B. B."/>
        </authorList>
    </citation>
    <scope>NUCLEOTIDE SEQUENCE</scope>
    <source>
        <strain evidence="8">BECK_S312</strain>
        <strain evidence="9">BECK_S426</strain>
    </source>
</reference>
<dbReference type="Gene3D" id="1.10.1200.10">
    <property type="entry name" value="ACP-like"/>
    <property type="match status" value="1"/>
</dbReference>
<dbReference type="Pfam" id="PF00698">
    <property type="entry name" value="Acyl_transf_1"/>
    <property type="match status" value="1"/>
</dbReference>
<dbReference type="InterPro" id="IPR023213">
    <property type="entry name" value="CAT-like_dom_sf"/>
</dbReference>
<dbReference type="InterPro" id="IPR016039">
    <property type="entry name" value="Thiolase-like"/>
</dbReference>
<dbReference type="SUPFAM" id="SSF47336">
    <property type="entry name" value="ACP-like"/>
    <property type="match status" value="1"/>
</dbReference>
<dbReference type="InterPro" id="IPR001242">
    <property type="entry name" value="Condensation_dom"/>
</dbReference>
<dbReference type="PROSITE" id="PS52004">
    <property type="entry name" value="KS3_2"/>
    <property type="match status" value="1"/>
</dbReference>
<dbReference type="Pfam" id="PF00550">
    <property type="entry name" value="PP-binding"/>
    <property type="match status" value="1"/>
</dbReference>
<dbReference type="Pfam" id="PF00668">
    <property type="entry name" value="Condensation"/>
    <property type="match status" value="1"/>
</dbReference>
<accession>A0A450X8L1</accession>
<proteinExistence type="predicted"/>
<dbReference type="PROSITE" id="PS50075">
    <property type="entry name" value="CARRIER"/>
    <property type="match status" value="1"/>
</dbReference>
<dbReference type="Pfam" id="PF16197">
    <property type="entry name" value="KAsynt_C_assoc"/>
    <property type="match status" value="1"/>
</dbReference>
<dbReference type="EMBL" id="CAADFM010000025">
    <property type="protein sequence ID" value="VFK09567.1"/>
    <property type="molecule type" value="Genomic_DNA"/>
</dbReference>
<dbReference type="InterPro" id="IPR020841">
    <property type="entry name" value="PKS_Beta-ketoAc_synthase_dom"/>
</dbReference>
<dbReference type="Pfam" id="PF00109">
    <property type="entry name" value="ketoacyl-synt"/>
    <property type="match status" value="1"/>
</dbReference>
<feature type="domain" description="Carrier" evidence="6">
    <location>
        <begin position="1015"/>
        <end position="1092"/>
    </location>
</feature>
<dbReference type="Pfam" id="PF02801">
    <property type="entry name" value="Ketoacyl-synt_C"/>
    <property type="match status" value="1"/>
</dbReference>
<dbReference type="InterPro" id="IPR032821">
    <property type="entry name" value="PKS_assoc"/>
</dbReference>
<dbReference type="Gene3D" id="3.40.47.10">
    <property type="match status" value="1"/>
</dbReference>
<dbReference type="InterPro" id="IPR020806">
    <property type="entry name" value="PKS_PP-bd"/>
</dbReference>
<dbReference type="InterPro" id="IPR001227">
    <property type="entry name" value="Ac_transferase_dom_sf"/>
</dbReference>
<evidence type="ECO:0000259" key="7">
    <source>
        <dbReference type="PROSITE" id="PS52004"/>
    </source>
</evidence>
<dbReference type="InterPro" id="IPR014043">
    <property type="entry name" value="Acyl_transferase_dom"/>
</dbReference>
<gene>
    <name evidence="8" type="ORF">BECKLPF1236A_GA0070988_1002514</name>
    <name evidence="9" type="ORF">BECKLPF1236C_GA0070990_1002315</name>
</gene>
<dbReference type="CDD" id="cd00833">
    <property type="entry name" value="PKS"/>
    <property type="match status" value="1"/>
</dbReference>
<dbReference type="PANTHER" id="PTHR43775">
    <property type="entry name" value="FATTY ACID SYNTHASE"/>
    <property type="match status" value="1"/>
</dbReference>
<evidence type="ECO:0000256" key="2">
    <source>
        <dbReference type="ARBA" id="ARBA00022553"/>
    </source>
</evidence>
<sequence>MSASTNIHLRLLSRIAAYRGVSQDALDVQSPLHREGIGLPQLRHIVSDVLRGTPNPDANAALSHCETLADVATLLAARGADLVLPPADDPIAIVGMACRFPAGPTPDAFWDLLVSGRDARALIPANRWDIDAFYDPDPETPGALHTRYGYFLDQIDGFDPAFFRIAPREAMDMDPQQRLMLELSWEALEDAGAAFSTLRGSRTSVHFSALWNDYAMLQDRLGLDRISPYSATGSDLGIIANRVSYTLGLQGPSMAIGSACSGSLVAIHLACAGLRAGEATLALAGGVNLNLSPDSHLMMAKFGGLSPDGRCKTFSAHADGYGRGEGGGVVVLKRLSAALADGDRIYAVIQGSAVNNDGYSEGMAAPSVPSQQTLIEDACLDAGLDPTEIAYVEAHGTGTPLGDRVETNALGAILGRAEGRKSPLRIGSVKTNIGHLEAAAGVAGLIKTALSLHHQRLPASLNAEPANPEIDFAGLGLQVQTEATVWPRSEQPRIAGVNSFGFGGTNCHVILSEAPETQGRIHETEDPIPLLLSAHTEAGLRARARMLRAWLMENLEVSLRDVIRTSATRRWHHEHRLAVVPDPDTQLAFDPAKSREQWLLALDAAARGIHNDSLIMGHERRTRLAFLFSGHGASWLGMGRDLFATDAGFRRGFEEAAAAVALVSDLDLHAELSAQEETEHSLQMRVAQPLLFAIQIALASAWRNRGILPDVIIGHSVGEIAAACVAGALSLADGARITCLRSELGSRHGYGKGGMLVVSLAPENLQPRIAPYSGVIEFAGFNDPQTTVLSGDLDPLLKLKAALDADEVFCRLVRIKFASHSHHVDPLKAPLRSGLEGISPQPILPGGPELISTVTLQSIEGTELNADYWVDNMRRPVQLAGAVQKAMESGVGRFIEISPHALLSVSLEQTAAFLGEEPLILPSMLREQAGLAVMRRTLAALHVDGQPIDWARHFAHPGQVLSLPNYPWQRQRFWPADLELAARGDIAGSASRSSLAVPVARAEERVEISEEMSSASTQSPAEFITAQVAKLLMIAPREIPPKRSLRDLGMDSLMAQRLRNAIERRYDATLNVVRIMRSGTVDSLTEEVNATGAGSVSAPVPTSIEAQSRSGIQPEGIQSQSTRPEATRPEPARTQPMDYPASHGQRALWFVHRLAPESAAYNIVFAGIFAGVAGESLDSAAMEYALARLAHRQSSLRVTFHAHEDGLIQRISPYIHLPFEVVDGGAWDDARLDAEISAAAHRPFDLERGPLFRVLLVRNALPGDVLLFVVHHIVADGAPPWACSWKSYRNTMQRSRRVGLAPWMMNRSSNIPPLWKTSKNSSPSIAVR</sequence>
<dbReference type="EMBL" id="CAADFP010000023">
    <property type="protein sequence ID" value="VFK25616.1"/>
    <property type="molecule type" value="Genomic_DNA"/>
</dbReference>
<dbReference type="SMART" id="SM00825">
    <property type="entry name" value="PKS_KS"/>
    <property type="match status" value="1"/>
</dbReference>
<organism evidence="9">
    <name type="scientific">Candidatus Kentrum sp. LPFa</name>
    <dbReference type="NCBI Taxonomy" id="2126335"/>
    <lineage>
        <taxon>Bacteria</taxon>
        <taxon>Pseudomonadati</taxon>
        <taxon>Pseudomonadota</taxon>
        <taxon>Gammaproteobacteria</taxon>
        <taxon>Candidatus Kentrum</taxon>
    </lineage>
</organism>
<feature type="compositionally biased region" description="Polar residues" evidence="5">
    <location>
        <begin position="1104"/>
        <end position="1124"/>
    </location>
</feature>
<dbReference type="InterPro" id="IPR016035">
    <property type="entry name" value="Acyl_Trfase/lysoPLipase"/>
</dbReference>
<evidence type="ECO:0000256" key="4">
    <source>
        <dbReference type="ARBA" id="ARBA00054155"/>
    </source>
</evidence>
<evidence type="ECO:0000259" key="6">
    <source>
        <dbReference type="PROSITE" id="PS50075"/>
    </source>
</evidence>
<dbReference type="InterPro" id="IPR016036">
    <property type="entry name" value="Malonyl_transacylase_ACP-bd"/>
</dbReference>
<dbReference type="GO" id="GO:0006633">
    <property type="term" value="P:fatty acid biosynthetic process"/>
    <property type="evidence" value="ECO:0007669"/>
    <property type="project" value="TreeGrafter"/>
</dbReference>
<keyword evidence="3 9" id="KW-0808">Transferase</keyword>
<feature type="domain" description="Ketosynthase family 3 (KS3)" evidence="7">
    <location>
        <begin position="88"/>
        <end position="513"/>
    </location>
</feature>
<dbReference type="InterPro" id="IPR050091">
    <property type="entry name" value="PKS_NRPS_Biosynth_Enz"/>
</dbReference>
<dbReference type="Gene3D" id="3.30.559.10">
    <property type="entry name" value="Chloramphenicol acetyltransferase-like domain"/>
    <property type="match status" value="1"/>
</dbReference>